<dbReference type="GO" id="GO:0016878">
    <property type="term" value="F:acid-thiol ligase activity"/>
    <property type="evidence" value="ECO:0007669"/>
    <property type="project" value="UniProtKB-ARBA"/>
</dbReference>
<dbReference type="RefSeq" id="WP_119784145.1">
    <property type="nucleotide sequence ID" value="NZ_QYUQ01000002.1"/>
</dbReference>
<feature type="domain" description="AMP-binding enzyme C-terminal" evidence="2">
    <location>
        <begin position="398"/>
        <end position="473"/>
    </location>
</feature>
<sequence length="494" mass="53469">MPGKLGVALTEACDKFANQEAICGGLDPLTYSGLAKRARRIADLLKAGGLAANEPVHVAVSNASLDVAAFLGVWQAGGVVVPLHRTTPAAAAAKIQAKTQARYLVDMRATASGAASELSEIDSAPPPFREQMRDAAFVIFTSGSTGSPKGVVVSHNAFHGKIEQIDRLLKFQAGDSTLLVLNITFSFGIWISLLTLLRGGKLVMLEKYEPALFLQTLIDRRIKRVGMVPTMMRVLFSQPQLAPLMDQLVHQDSLRQVLIGGESLGHSLASAIRQRFCGTQLIDIYGLTETSTCDFFSFPEDYARYPGCIGRPSPQVAFRIVDGDDTEVDGDDVGELQISSPYLMNGYLDEPELSAAAFSGPWFKTGDLARRVAGSVVEIMGRKKELISRGGNKVTPVEIEQLLCSHPAVAAAMAIGLPDAVLGERIHVLVVPRNGAAFEIKGMEQFLKDKLEKFKQPDVYYVREELPLGRTGKADRGQLKFMIESGQVTPIITI</sequence>
<dbReference type="Pfam" id="PF13193">
    <property type="entry name" value="AMP-binding_C"/>
    <property type="match status" value="1"/>
</dbReference>
<dbReference type="PANTHER" id="PTHR43767">
    <property type="entry name" value="LONG-CHAIN-FATTY-ACID--COA LIGASE"/>
    <property type="match status" value="1"/>
</dbReference>
<accession>A0A3A3GIE8</accession>
<dbReference type="Gene3D" id="3.30.300.30">
    <property type="match status" value="1"/>
</dbReference>
<dbReference type="InterPro" id="IPR000873">
    <property type="entry name" value="AMP-dep_synth/lig_dom"/>
</dbReference>
<protein>
    <submittedName>
        <fullName evidence="3">Long-chain fatty acid--CoA ligase</fullName>
    </submittedName>
</protein>
<gene>
    <name evidence="3" type="ORF">D3878_03075</name>
</gene>
<dbReference type="InterPro" id="IPR045851">
    <property type="entry name" value="AMP-bd_C_sf"/>
</dbReference>
<dbReference type="EMBL" id="QYUQ01000002">
    <property type="protein sequence ID" value="RJG00690.1"/>
    <property type="molecule type" value="Genomic_DNA"/>
</dbReference>
<dbReference type="PROSITE" id="PS00455">
    <property type="entry name" value="AMP_BINDING"/>
    <property type="match status" value="1"/>
</dbReference>
<dbReference type="InterPro" id="IPR020845">
    <property type="entry name" value="AMP-binding_CS"/>
</dbReference>
<name>A0A3A3GIE8_9BURK</name>
<evidence type="ECO:0000313" key="4">
    <source>
        <dbReference type="Proteomes" id="UP000266327"/>
    </source>
</evidence>
<keyword evidence="3" id="KW-0436">Ligase</keyword>
<dbReference type="SUPFAM" id="SSF56801">
    <property type="entry name" value="Acetyl-CoA synthetase-like"/>
    <property type="match status" value="1"/>
</dbReference>
<proteinExistence type="predicted"/>
<dbReference type="Proteomes" id="UP000266327">
    <property type="component" value="Unassembled WGS sequence"/>
</dbReference>
<dbReference type="InterPro" id="IPR050237">
    <property type="entry name" value="ATP-dep_AMP-bd_enzyme"/>
</dbReference>
<dbReference type="InterPro" id="IPR042099">
    <property type="entry name" value="ANL_N_sf"/>
</dbReference>
<dbReference type="CDD" id="cd04433">
    <property type="entry name" value="AFD_class_I"/>
    <property type="match status" value="1"/>
</dbReference>
<dbReference type="Gene3D" id="3.40.50.12780">
    <property type="entry name" value="N-terminal domain of ligase-like"/>
    <property type="match status" value="1"/>
</dbReference>
<comment type="caution">
    <text evidence="3">The sequence shown here is derived from an EMBL/GenBank/DDBJ whole genome shotgun (WGS) entry which is preliminary data.</text>
</comment>
<dbReference type="AlphaFoldDB" id="A0A3A3GIE8"/>
<dbReference type="OrthoDB" id="9766486at2"/>
<dbReference type="InterPro" id="IPR025110">
    <property type="entry name" value="AMP-bd_C"/>
</dbReference>
<feature type="domain" description="AMP-dependent synthetase/ligase" evidence="1">
    <location>
        <begin position="10"/>
        <end position="348"/>
    </location>
</feature>
<evidence type="ECO:0000313" key="3">
    <source>
        <dbReference type="EMBL" id="RJG00690.1"/>
    </source>
</evidence>
<keyword evidence="4" id="KW-1185">Reference proteome</keyword>
<dbReference type="Pfam" id="PF00501">
    <property type="entry name" value="AMP-binding"/>
    <property type="match status" value="1"/>
</dbReference>
<evidence type="ECO:0000259" key="1">
    <source>
        <dbReference type="Pfam" id="PF00501"/>
    </source>
</evidence>
<dbReference type="PANTHER" id="PTHR43767:SF1">
    <property type="entry name" value="NONRIBOSOMAL PEPTIDE SYNTHASE PES1 (EUROFUNG)-RELATED"/>
    <property type="match status" value="1"/>
</dbReference>
<evidence type="ECO:0000259" key="2">
    <source>
        <dbReference type="Pfam" id="PF13193"/>
    </source>
</evidence>
<organism evidence="3 4">
    <name type="scientific">Noviherbaspirillum sedimenti</name>
    <dbReference type="NCBI Taxonomy" id="2320865"/>
    <lineage>
        <taxon>Bacteria</taxon>
        <taxon>Pseudomonadati</taxon>
        <taxon>Pseudomonadota</taxon>
        <taxon>Betaproteobacteria</taxon>
        <taxon>Burkholderiales</taxon>
        <taxon>Oxalobacteraceae</taxon>
        <taxon>Noviherbaspirillum</taxon>
    </lineage>
</organism>
<reference evidence="4" key="1">
    <citation type="submission" date="2018-09" db="EMBL/GenBank/DDBJ databases">
        <authorList>
            <person name="Zhu H."/>
        </authorList>
    </citation>
    <scope>NUCLEOTIDE SEQUENCE [LARGE SCALE GENOMIC DNA]</scope>
    <source>
        <strain evidence="4">K1S02-23</strain>
    </source>
</reference>